<dbReference type="GO" id="GO:0031122">
    <property type="term" value="P:cytoplasmic microtubule organization"/>
    <property type="evidence" value="ECO:0007669"/>
    <property type="project" value="TreeGrafter"/>
</dbReference>
<dbReference type="Proteomes" id="UP000245320">
    <property type="component" value="Chromosome 14"/>
</dbReference>
<evidence type="ECO:0000256" key="3">
    <source>
        <dbReference type="ARBA" id="ARBA00022658"/>
    </source>
</evidence>
<dbReference type="InterPro" id="IPR001715">
    <property type="entry name" value="CH_dom"/>
</dbReference>
<evidence type="ECO:0000256" key="2">
    <source>
        <dbReference type="ARBA" id="ARBA00022490"/>
    </source>
</evidence>
<feature type="region of interest" description="Disordered" evidence="7">
    <location>
        <begin position="816"/>
        <end position="841"/>
    </location>
</feature>
<feature type="region of interest" description="Disordered" evidence="7">
    <location>
        <begin position="1877"/>
        <end position="1896"/>
    </location>
</feature>
<reference evidence="10" key="1">
    <citation type="submission" date="2025-08" db="UniProtKB">
        <authorList>
            <consortium name="RefSeq"/>
        </authorList>
    </citation>
    <scope>IDENTIFICATION</scope>
    <source>
        <tissue evidence="10">Spleen</tissue>
    </source>
</reference>
<evidence type="ECO:0000256" key="4">
    <source>
        <dbReference type="ARBA" id="ARBA00023054"/>
    </source>
</evidence>
<dbReference type="GO" id="GO:0030705">
    <property type="term" value="P:cytoskeleton-dependent intracellular transport"/>
    <property type="evidence" value="ECO:0007669"/>
    <property type="project" value="InterPro"/>
</dbReference>
<feature type="compositionally biased region" description="Polar residues" evidence="7">
    <location>
        <begin position="1416"/>
        <end position="1429"/>
    </location>
</feature>
<protein>
    <submittedName>
        <fullName evidence="10">Girdin isoform X3</fullName>
    </submittedName>
</protein>
<feature type="region of interest" description="Disordered" evidence="7">
    <location>
        <begin position="1531"/>
        <end position="1550"/>
    </location>
</feature>
<feature type="coiled-coil region" evidence="6">
    <location>
        <begin position="246"/>
        <end position="425"/>
    </location>
</feature>
<feature type="region of interest" description="Disordered" evidence="7">
    <location>
        <begin position="1007"/>
        <end position="1034"/>
    </location>
</feature>
<dbReference type="GO" id="GO:0008017">
    <property type="term" value="F:microtubule binding"/>
    <property type="evidence" value="ECO:0007669"/>
    <property type="project" value="TreeGrafter"/>
</dbReference>
<dbReference type="PROSITE" id="PS50021">
    <property type="entry name" value="CH"/>
    <property type="match status" value="1"/>
</dbReference>
<sequence>MENEIFTPLLEQFMTSPLVTWVKTFGPLAAGNGTNLDEYVALVDGVFLNQVMLQINPKSESQRVNKKVNNDASLRIHNLSILVRQIKFYYQETLQQLIMMSLPNVLIIGKNPFSEQGTEEVKKLLLLLLGCAVQCQKKEEFIERIQGLDFDTKAAVAAHIQEVTHNQENVFDLQWMEVTDMSQEEIEPLLKNMVLHLKRLIDERDEHSETIVELSEERDGLHFPPHASSSAQSPCGSPGMKRTESRQHLSVELADAKAKIRRLRQELEEKTEQLLDCKQELEQMEIELKRLQQENMNLLSDARSARMYRDELDALREKAVRVDKLESEVSRYKERLHDIEFYKARVEELKEDNQVLLETKTMLEDQLEGTRARSDKLHELEKENLQLKAKLHDMEMERDMDRKKIEELMEENMTLEMAQKQSMDESLHLGWELEQISRTSELSEAPQKSLGHEVNELTSSRLLKLEMENQSLTKTVEELRSTMDSAEGTTSKILKIEKENQRLSKKVEILENEIIQEKQSLQNCQILSKDLMKEKAQLEKTIETLRENSERQIKILEQENEHLNQTVSSLRQRSQISAEARVKDIEKENKILHESIKETSSKLSKIEFEKRQIRKELEHYKEKGERAEELENELHHLEKENELLQKKITNLKITCEKIEALEQENSELERENRKYKKTLDSFKNLTFQLESLEKENSQLDEENLELRRNVESLKCASMKMAQLQLENKELESEKEQLKKGLELMKASFKKTERLEVSYQGLDTENQRLQKALENSNKKIQQLESELQDLEMENQTLQKNLEELKISSKRLEQLEKENRSLEQETSQLEKDKKQLEKENKRLRQQAEIKDTTLEENNVKIGNLEKENKTLFKEIGIYKESCIRLKELEKENKELVKRATIDIKTLVTLREDLVSEKLKTQQMNNDLEKLTHELEKIGLNKERLLHDEQSTDDRYKLLESKLESTLKKSLEIKEEKIAALEARLEESTNYNQQLRQELKTVKKNYEALKQRQDEEKMVQSSPPVSGEDNKWERESQETTRELLKVKDRLIEVERNNATLQAEKQALKTQLKQLETQNNNLQAQILALQRQTVSLQEQNTTLQTQNAKLQVENSTLNSQSTSLMNQNAQLLIQQSSLENENESVIKEREDLKSLYDSLIKDHEKLELLHERQASEYESLIAKHGTLKSAHKNLEVEHKDLEDRYNQLLKQKGQLEDLEKTLKVEQEKMLLKNKNHETVAAEYKKLCGENDRLNHTYNQLLKETEVLQTDHKNLKSLLNSSRLEQTRLEAEFSKLKEQYQQLDITSTKLNNQCELLSQLKGNLEEENRHLLDQIQTLMLQNRTLLEQNMESKDLFHVEQRQYIDKLNELRRQKEKLEEKIMDQYKFYDPSPPRRRGNWITLKMRKLIKSKKDINRERQKSLTLTPTRSDSSEGFLQLPHQDSQDSSSVGSNSLEDGQTLGTKKSSTMNDLVQSMVLAGGQWTGSTENLEVPDDIATGKRRKELGAMAFSTTAINFSTVNSSTGFRSKQLVNNKDTTSFEDVSPQGISDDSSTGSRVHGIQDINCADAHIPPVRGISAMCRVPCLICSSRPASLDSGRTSTSNSNNNASLHEVKAGAVNIQSRPQSHSSGEFSLLHEHEAWSSSGSSPIQYLKRQPKSSPVLQHKTLESRAHHKVKTGSPGSEVVTLQQFLEESNKLTSIQIKPSSQENLLDEVMKSLSVSSDFLGKNKPVSCGLARSVSGKTPGDFYDRWTTKPEQFVRPGPQKTEDTYFISSSGKPTLGTQGKIKVVKETSLSRQSKDSNPYATLPRASSVISTAEGTTRRTSIHDFLTKDSRLPMSVDSPPATADSSITAASSEYRLHQWSSHPLHSPTYAVGSQAQNDLATDKPTSPYAQARNSRTERSHFLNQTFATVNMSNDAFGISAKDSIDSFTVAYPSQPFLSLNTELVSNISGLPPRPVTRLTDQASASLDEAAQKDTEQFSDHQNCSNSNPQSSVVSNNLITPACLYPDDTEAALLVSEDNQTVWYEYGCV</sequence>
<dbReference type="Gene3D" id="1.10.418.10">
    <property type="entry name" value="Calponin-like domain"/>
    <property type="match status" value="1"/>
</dbReference>
<dbReference type="PANTHER" id="PTHR18947:SF30">
    <property type="entry name" value="GIRDIN"/>
    <property type="match status" value="1"/>
</dbReference>
<evidence type="ECO:0000313" key="10">
    <source>
        <dbReference type="RefSeq" id="XP_033694417.1"/>
    </source>
</evidence>
<feature type="coiled-coil region" evidence="6">
    <location>
        <begin position="1124"/>
        <end position="1382"/>
    </location>
</feature>
<dbReference type="SUPFAM" id="SSF116907">
    <property type="entry name" value="Hook domain"/>
    <property type="match status" value="1"/>
</dbReference>
<dbReference type="Pfam" id="PF19047">
    <property type="entry name" value="HOOK_N"/>
    <property type="match status" value="1"/>
</dbReference>
<keyword evidence="4 6" id="KW-0175">Coiled coil</keyword>
<evidence type="ECO:0000256" key="7">
    <source>
        <dbReference type="SAM" id="MobiDB-lite"/>
    </source>
</evidence>
<gene>
    <name evidence="10" type="primary">CCDC88A</name>
</gene>
<dbReference type="InterPro" id="IPR036872">
    <property type="entry name" value="CH_dom_sf"/>
</dbReference>
<keyword evidence="3" id="KW-0344">Guanine-nucleotide releasing factor</keyword>
<accession>A0A6J3PWQ6</accession>
<name>A0A6J3PWQ6_TURTR</name>
<dbReference type="FunFam" id="1.10.418.10:FF:000035">
    <property type="entry name" value="girdin isoform X1"/>
    <property type="match status" value="1"/>
</dbReference>
<proteinExistence type="inferred from homology"/>
<evidence type="ECO:0000259" key="8">
    <source>
        <dbReference type="PROSITE" id="PS50021"/>
    </source>
</evidence>
<dbReference type="PANTHER" id="PTHR18947">
    <property type="entry name" value="HOOK PROTEINS"/>
    <property type="match status" value="1"/>
</dbReference>
<dbReference type="GO" id="GO:0005813">
    <property type="term" value="C:centrosome"/>
    <property type="evidence" value="ECO:0007669"/>
    <property type="project" value="TreeGrafter"/>
</dbReference>
<feature type="region of interest" description="Disordered" evidence="7">
    <location>
        <begin position="215"/>
        <end position="246"/>
    </location>
</feature>
<feature type="compositionally biased region" description="Basic and acidic residues" evidence="7">
    <location>
        <begin position="1025"/>
        <end position="1034"/>
    </location>
</feature>
<organism evidence="9 10">
    <name type="scientific">Tursiops truncatus</name>
    <name type="common">Atlantic bottle-nosed dolphin</name>
    <name type="synonym">Delphinus truncatus</name>
    <dbReference type="NCBI Taxonomy" id="9739"/>
    <lineage>
        <taxon>Eukaryota</taxon>
        <taxon>Metazoa</taxon>
        <taxon>Chordata</taxon>
        <taxon>Craniata</taxon>
        <taxon>Vertebrata</taxon>
        <taxon>Euteleostomi</taxon>
        <taxon>Mammalia</taxon>
        <taxon>Eutheria</taxon>
        <taxon>Laurasiatheria</taxon>
        <taxon>Artiodactyla</taxon>
        <taxon>Whippomorpha</taxon>
        <taxon>Cetacea</taxon>
        <taxon>Odontoceti</taxon>
        <taxon>Delphinidae</taxon>
        <taxon>Tursiops</taxon>
    </lineage>
</organism>
<dbReference type="InterPro" id="IPR043936">
    <property type="entry name" value="HOOK_N"/>
</dbReference>
<dbReference type="RefSeq" id="XP_033694417.1">
    <property type="nucleotide sequence ID" value="XM_033838526.1"/>
</dbReference>
<evidence type="ECO:0000256" key="1">
    <source>
        <dbReference type="ARBA" id="ARBA00004496"/>
    </source>
</evidence>
<dbReference type="GO" id="GO:0005085">
    <property type="term" value="F:guanyl-nucleotide exchange factor activity"/>
    <property type="evidence" value="ECO:0007669"/>
    <property type="project" value="UniProtKB-KW"/>
</dbReference>
<dbReference type="GO" id="GO:0005737">
    <property type="term" value="C:cytoplasm"/>
    <property type="evidence" value="ECO:0007669"/>
    <property type="project" value="UniProtKB-SubCell"/>
</dbReference>
<evidence type="ECO:0000256" key="6">
    <source>
        <dbReference type="SAM" id="Coils"/>
    </source>
</evidence>
<dbReference type="GeneID" id="101316987"/>
<keyword evidence="9" id="KW-1185">Reference proteome</keyword>
<dbReference type="CTD" id="55704"/>
<feature type="compositionally biased region" description="Polar residues" evidence="7">
    <location>
        <begin position="1877"/>
        <end position="1892"/>
    </location>
</feature>
<dbReference type="CDD" id="cd22229">
    <property type="entry name" value="HkD_Girdin"/>
    <property type="match status" value="1"/>
</dbReference>
<feature type="domain" description="Calponin-homology (CH)" evidence="8">
    <location>
        <begin position="12"/>
        <end position="132"/>
    </location>
</feature>
<dbReference type="GO" id="GO:0051959">
    <property type="term" value="F:dynein light intermediate chain binding"/>
    <property type="evidence" value="ECO:0007669"/>
    <property type="project" value="TreeGrafter"/>
</dbReference>
<keyword evidence="2" id="KW-0963">Cytoplasm</keyword>
<comment type="similarity">
    <text evidence="5">Belongs to the CCDC88 family.</text>
</comment>
<evidence type="ECO:0000256" key="5">
    <source>
        <dbReference type="ARBA" id="ARBA00061299"/>
    </source>
</evidence>
<dbReference type="GO" id="GO:0007165">
    <property type="term" value="P:signal transduction"/>
    <property type="evidence" value="ECO:0007669"/>
    <property type="project" value="UniProtKB-ARBA"/>
</dbReference>
<feature type="region of interest" description="Disordered" evidence="7">
    <location>
        <begin position="1410"/>
        <end position="1460"/>
    </location>
</feature>
<comment type="subcellular location">
    <subcellularLocation>
        <location evidence="1">Cytoplasm</location>
    </subcellularLocation>
</comment>
<feature type="compositionally biased region" description="Polar residues" evidence="7">
    <location>
        <begin position="1444"/>
        <end position="1460"/>
    </location>
</feature>
<evidence type="ECO:0000313" key="9">
    <source>
        <dbReference type="Proteomes" id="UP000245320"/>
    </source>
</evidence>